<dbReference type="InterPro" id="IPR002110">
    <property type="entry name" value="Ankyrin_rpt"/>
</dbReference>
<dbReference type="AlphaFoldDB" id="K3WLG1"/>
<reference evidence="6" key="2">
    <citation type="submission" date="2010-04" db="EMBL/GenBank/DDBJ databases">
        <authorList>
            <person name="Buell R."/>
            <person name="Hamilton J."/>
            <person name="Hostetler J."/>
        </authorList>
    </citation>
    <scope>NUCLEOTIDE SEQUENCE [LARGE SCALE GENOMIC DNA]</scope>
    <source>
        <strain evidence="6">DAOM:BR144</strain>
    </source>
</reference>
<dbReference type="InterPro" id="IPR036770">
    <property type="entry name" value="Ankyrin_rpt-contain_sf"/>
</dbReference>
<dbReference type="InParanoid" id="K3WLG1"/>
<sequence length="281" mass="30583">MGVELFANQLDAILESGVNVHGQDATTGPTPLHVACQYGNVHAAAMLLHYGADANGVVKNHDKLMPSPLSLACRHNHIDVMQLLLDHGASWAMADDDGNSLLHVCIASQSQDALLYLLDVATSSGVNSSYSILDYRNHEDETPLHVAVKFGYVDAVRALLRYGASIDAEDSQGRTPLVLSIMENQVECAQLLQTQSHGVHAHVEEQKQDEEESGGDDNTAVHDESSLEQLQSYLFQVLAHTKGSDELSHAVYQFVSHAQRQIRALTNDLQVERFASSYSGA</sequence>
<dbReference type="PANTHER" id="PTHR24123:SF33">
    <property type="entry name" value="PROTEIN HOS4"/>
    <property type="match status" value="1"/>
</dbReference>
<dbReference type="Pfam" id="PF12796">
    <property type="entry name" value="Ank_2"/>
    <property type="match status" value="2"/>
</dbReference>
<keyword evidence="2 3" id="KW-0040">ANK repeat</keyword>
<feature type="repeat" description="ANK" evidence="3">
    <location>
        <begin position="27"/>
        <end position="59"/>
    </location>
</feature>
<dbReference type="STRING" id="431595.K3WLG1"/>
<dbReference type="PANTHER" id="PTHR24123">
    <property type="entry name" value="ANKYRIN REPEAT-CONTAINING"/>
    <property type="match status" value="1"/>
</dbReference>
<dbReference type="eggNOG" id="KOG4177">
    <property type="taxonomic scope" value="Eukaryota"/>
</dbReference>
<dbReference type="InterPro" id="IPR051165">
    <property type="entry name" value="Multifunctional_ANK_Repeat"/>
</dbReference>
<dbReference type="VEuPathDB" id="FungiDB:PYU1_G005792"/>
<evidence type="ECO:0000313" key="5">
    <source>
        <dbReference type="EnsemblProtists" id="PYU1_T005803"/>
    </source>
</evidence>
<keyword evidence="1" id="KW-0677">Repeat</keyword>
<dbReference type="Gene3D" id="1.25.40.20">
    <property type="entry name" value="Ankyrin repeat-containing domain"/>
    <property type="match status" value="2"/>
</dbReference>
<protein>
    <submittedName>
        <fullName evidence="5">Uncharacterized protein</fullName>
    </submittedName>
</protein>
<dbReference type="PRINTS" id="PR01415">
    <property type="entry name" value="ANKYRIN"/>
</dbReference>
<feature type="repeat" description="ANK" evidence="3">
    <location>
        <begin position="139"/>
        <end position="171"/>
    </location>
</feature>
<evidence type="ECO:0000313" key="6">
    <source>
        <dbReference type="Proteomes" id="UP000019132"/>
    </source>
</evidence>
<name>K3WLG1_GLOUD</name>
<reference evidence="6" key="1">
    <citation type="journal article" date="2010" name="Genome Biol.">
        <title>Genome sequence of the necrotrophic plant pathogen Pythium ultimum reveals original pathogenicity mechanisms and effector repertoire.</title>
        <authorList>
            <person name="Levesque C.A."/>
            <person name="Brouwer H."/>
            <person name="Cano L."/>
            <person name="Hamilton J.P."/>
            <person name="Holt C."/>
            <person name="Huitema E."/>
            <person name="Raffaele S."/>
            <person name="Robideau G.P."/>
            <person name="Thines M."/>
            <person name="Win J."/>
            <person name="Zerillo M.M."/>
            <person name="Beakes G.W."/>
            <person name="Boore J.L."/>
            <person name="Busam D."/>
            <person name="Dumas B."/>
            <person name="Ferriera S."/>
            <person name="Fuerstenberg S.I."/>
            <person name="Gachon C.M."/>
            <person name="Gaulin E."/>
            <person name="Govers F."/>
            <person name="Grenville-Briggs L."/>
            <person name="Horner N."/>
            <person name="Hostetler J."/>
            <person name="Jiang R.H."/>
            <person name="Johnson J."/>
            <person name="Krajaejun T."/>
            <person name="Lin H."/>
            <person name="Meijer H.J."/>
            <person name="Moore B."/>
            <person name="Morris P."/>
            <person name="Phuntmart V."/>
            <person name="Puiu D."/>
            <person name="Shetty J."/>
            <person name="Stajich J.E."/>
            <person name="Tripathy S."/>
            <person name="Wawra S."/>
            <person name="van West P."/>
            <person name="Whitty B.R."/>
            <person name="Coutinho P.M."/>
            <person name="Henrissat B."/>
            <person name="Martin F."/>
            <person name="Thomas P.D."/>
            <person name="Tyler B.M."/>
            <person name="De Vries R.P."/>
            <person name="Kamoun S."/>
            <person name="Yandell M."/>
            <person name="Tisserat N."/>
            <person name="Buell C.R."/>
        </authorList>
    </citation>
    <scope>NUCLEOTIDE SEQUENCE</scope>
    <source>
        <strain evidence="6">DAOM:BR144</strain>
    </source>
</reference>
<dbReference type="HOGENOM" id="CLU_992033_0_0_1"/>
<reference evidence="5" key="3">
    <citation type="submission" date="2015-02" db="UniProtKB">
        <authorList>
            <consortium name="EnsemblProtists"/>
        </authorList>
    </citation>
    <scope>IDENTIFICATION</scope>
    <source>
        <strain evidence="5">DAOM BR144</strain>
    </source>
</reference>
<keyword evidence="6" id="KW-1185">Reference proteome</keyword>
<evidence type="ECO:0000256" key="1">
    <source>
        <dbReference type="ARBA" id="ARBA00022737"/>
    </source>
</evidence>
<proteinExistence type="predicted"/>
<dbReference type="PROSITE" id="PS50088">
    <property type="entry name" value="ANK_REPEAT"/>
    <property type="match status" value="3"/>
</dbReference>
<dbReference type="EMBL" id="GL376573">
    <property type="status" value="NOT_ANNOTATED_CDS"/>
    <property type="molecule type" value="Genomic_DNA"/>
</dbReference>
<dbReference type="EnsemblProtists" id="PYU1_T005803">
    <property type="protein sequence ID" value="PYU1_T005803"/>
    <property type="gene ID" value="PYU1_G005792"/>
</dbReference>
<evidence type="ECO:0000256" key="2">
    <source>
        <dbReference type="ARBA" id="ARBA00023043"/>
    </source>
</evidence>
<evidence type="ECO:0000256" key="3">
    <source>
        <dbReference type="PROSITE-ProRule" id="PRU00023"/>
    </source>
</evidence>
<dbReference type="PROSITE" id="PS50297">
    <property type="entry name" value="ANK_REP_REGION"/>
    <property type="match status" value="3"/>
</dbReference>
<feature type="repeat" description="ANK" evidence="3">
    <location>
        <begin position="67"/>
        <end position="96"/>
    </location>
</feature>
<dbReference type="SUPFAM" id="SSF48403">
    <property type="entry name" value="Ankyrin repeat"/>
    <property type="match status" value="1"/>
</dbReference>
<dbReference type="SMART" id="SM00248">
    <property type="entry name" value="ANK"/>
    <property type="match status" value="5"/>
</dbReference>
<accession>K3WLG1</accession>
<organism evidence="5 6">
    <name type="scientific">Globisporangium ultimum (strain ATCC 200006 / CBS 805.95 / DAOM BR144)</name>
    <name type="common">Pythium ultimum</name>
    <dbReference type="NCBI Taxonomy" id="431595"/>
    <lineage>
        <taxon>Eukaryota</taxon>
        <taxon>Sar</taxon>
        <taxon>Stramenopiles</taxon>
        <taxon>Oomycota</taxon>
        <taxon>Peronosporomycetes</taxon>
        <taxon>Pythiales</taxon>
        <taxon>Pythiaceae</taxon>
        <taxon>Globisporangium</taxon>
    </lineage>
</organism>
<evidence type="ECO:0000256" key="4">
    <source>
        <dbReference type="SAM" id="MobiDB-lite"/>
    </source>
</evidence>
<dbReference type="Proteomes" id="UP000019132">
    <property type="component" value="Unassembled WGS sequence"/>
</dbReference>
<feature type="region of interest" description="Disordered" evidence="4">
    <location>
        <begin position="199"/>
        <end position="223"/>
    </location>
</feature>